<dbReference type="EMBL" id="JANRMS010000820">
    <property type="protein sequence ID" value="KAJ3533997.1"/>
    <property type="molecule type" value="Genomic_DNA"/>
</dbReference>
<proteinExistence type="predicted"/>
<reference evidence="1" key="1">
    <citation type="submission" date="2022-08" db="EMBL/GenBank/DDBJ databases">
        <title>Genome Sequence of Fusarium decemcellulare.</title>
        <authorList>
            <person name="Buettner E."/>
        </authorList>
    </citation>
    <scope>NUCLEOTIDE SEQUENCE</scope>
    <source>
        <strain evidence="1">Babe19</strain>
    </source>
</reference>
<sequence>MVRIERFRSTWGVEPGENLEAWRPLFVEWKKLAYGLIVLRHQMARVVDAIRVDGVEMVPYDLDEDQRQQVRTLCDDLGLKISITIFSAWHRYRGPRPRGLTPDVHLEGYREELRRAQVLKPVKINAQSGADFWSWEQAAYFFKNTLRIDQELGFQGRVCHETHRNRGLFNPYVTDYVLQKVPELRITGDFSHWIVGCERLLDVGEEDQELLDRVIPHVYHIHTRIGTTQSSQCPEPLNPIFKAEREFFEKLWVRIVKSRAQRDHNSVITFVPEYGLFPYHPFGSVRTAAAVADSEGPRLQKLFEESLDQ</sequence>
<dbReference type="Proteomes" id="UP001148629">
    <property type="component" value="Unassembled WGS sequence"/>
</dbReference>
<protein>
    <submittedName>
        <fullName evidence="1">Uncharacterized protein</fullName>
    </submittedName>
</protein>
<name>A0ACC1S816_9HYPO</name>
<evidence type="ECO:0000313" key="1">
    <source>
        <dbReference type="EMBL" id="KAJ3533997.1"/>
    </source>
</evidence>
<organism evidence="1 2">
    <name type="scientific">Fusarium decemcellulare</name>
    <dbReference type="NCBI Taxonomy" id="57161"/>
    <lineage>
        <taxon>Eukaryota</taxon>
        <taxon>Fungi</taxon>
        <taxon>Dikarya</taxon>
        <taxon>Ascomycota</taxon>
        <taxon>Pezizomycotina</taxon>
        <taxon>Sordariomycetes</taxon>
        <taxon>Hypocreomycetidae</taxon>
        <taxon>Hypocreales</taxon>
        <taxon>Nectriaceae</taxon>
        <taxon>Fusarium</taxon>
        <taxon>Fusarium decemcellulare species complex</taxon>
    </lineage>
</organism>
<accession>A0ACC1S816</accession>
<keyword evidence="2" id="KW-1185">Reference proteome</keyword>
<comment type="caution">
    <text evidence="1">The sequence shown here is derived from an EMBL/GenBank/DDBJ whole genome shotgun (WGS) entry which is preliminary data.</text>
</comment>
<gene>
    <name evidence="1" type="ORF">NM208_g7738</name>
</gene>
<evidence type="ECO:0000313" key="2">
    <source>
        <dbReference type="Proteomes" id="UP001148629"/>
    </source>
</evidence>